<dbReference type="STRING" id="1121421.SAMN02745123_03325"/>
<dbReference type="PANTHER" id="PTHR30087:SF1">
    <property type="entry name" value="HYPOTHETICAL CYTOSOLIC PROTEIN"/>
    <property type="match status" value="1"/>
</dbReference>
<name>A0A1M6VSP9_9FIRM</name>
<proteinExistence type="predicted"/>
<gene>
    <name evidence="1" type="ORF">SAMN02745123_03325</name>
</gene>
<dbReference type="OrthoDB" id="9797779at2"/>
<evidence type="ECO:0000313" key="2">
    <source>
        <dbReference type="Proteomes" id="UP000183997"/>
    </source>
</evidence>
<evidence type="ECO:0000313" key="1">
    <source>
        <dbReference type="EMBL" id="SHK84355.1"/>
    </source>
</evidence>
<reference evidence="2" key="1">
    <citation type="submission" date="2016-11" db="EMBL/GenBank/DDBJ databases">
        <authorList>
            <person name="Varghese N."/>
            <person name="Submissions S."/>
        </authorList>
    </citation>
    <scope>NUCLEOTIDE SEQUENCE [LARGE SCALE GENOMIC DNA]</scope>
    <source>
        <strain evidence="2">DSM 10349</strain>
    </source>
</reference>
<dbReference type="AlphaFoldDB" id="A0A1M6VSP9"/>
<protein>
    <submittedName>
        <fullName evidence="1">Uncharacterized conserved protein YbbK, DUF523 family</fullName>
    </submittedName>
</protein>
<dbReference type="InterPro" id="IPR007553">
    <property type="entry name" value="2-thiour_desulf"/>
</dbReference>
<dbReference type="Proteomes" id="UP000183997">
    <property type="component" value="Unassembled WGS sequence"/>
</dbReference>
<dbReference type="RefSeq" id="WP_072916612.1">
    <property type="nucleotide sequence ID" value="NZ_FRAR01000026.1"/>
</dbReference>
<dbReference type="Pfam" id="PF04463">
    <property type="entry name" value="2-thiour_desulf"/>
    <property type="match status" value="1"/>
</dbReference>
<accession>A0A1M6VSP9</accession>
<sequence length="161" mass="17022">MILVSACLAGIPCKYHGGDNLIPEVLALVEQGKAIAVCPEELGGLLTPREPVDIETGDGFQVLAGHGRCLCEGGREVTAEFVQGAEKVLQIALEKGITLAILKERSPSCGSSRIYNRVPSALPGVERRVVEGMGVTAALLNKNGIKVISEEQIDQGIFSKK</sequence>
<keyword evidence="2" id="KW-1185">Reference proteome</keyword>
<dbReference type="PANTHER" id="PTHR30087">
    <property type="entry name" value="INNER MEMBRANE PROTEIN"/>
    <property type="match status" value="1"/>
</dbReference>
<dbReference type="EMBL" id="FRAR01000026">
    <property type="protein sequence ID" value="SHK84355.1"/>
    <property type="molecule type" value="Genomic_DNA"/>
</dbReference>
<organism evidence="1 2">
    <name type="scientific">Desulforamulus aeronauticus DSM 10349</name>
    <dbReference type="NCBI Taxonomy" id="1121421"/>
    <lineage>
        <taxon>Bacteria</taxon>
        <taxon>Bacillati</taxon>
        <taxon>Bacillota</taxon>
        <taxon>Clostridia</taxon>
        <taxon>Eubacteriales</taxon>
        <taxon>Peptococcaceae</taxon>
        <taxon>Desulforamulus</taxon>
    </lineage>
</organism>